<evidence type="ECO:0000256" key="1">
    <source>
        <dbReference type="ARBA" id="ARBA00001946"/>
    </source>
</evidence>
<dbReference type="SUPFAM" id="SSF53623">
    <property type="entry name" value="MurD-like peptide ligases, catalytic domain"/>
    <property type="match status" value="1"/>
</dbReference>
<dbReference type="RefSeq" id="WP_183959848.1">
    <property type="nucleotide sequence ID" value="NZ_JACHHP010000001.1"/>
</dbReference>
<evidence type="ECO:0000256" key="2">
    <source>
        <dbReference type="ARBA" id="ARBA00002714"/>
    </source>
</evidence>
<comment type="similarity">
    <text evidence="5 23">Belongs to the folylpolyglutamate synthase family.</text>
</comment>
<comment type="catalytic activity">
    <reaction evidence="20">
        <text>10-formyltetrahydrofolyl-(gamma-L-Glu)(n) + L-glutamate + ATP = 10-formyltetrahydrofolyl-(gamma-L-Glu)(n+1) + ADP + phosphate + H(+)</text>
        <dbReference type="Rhea" id="RHEA:51904"/>
        <dbReference type="Rhea" id="RHEA-COMP:13088"/>
        <dbReference type="Rhea" id="RHEA-COMP:14300"/>
        <dbReference type="ChEBI" id="CHEBI:15378"/>
        <dbReference type="ChEBI" id="CHEBI:29985"/>
        <dbReference type="ChEBI" id="CHEBI:30616"/>
        <dbReference type="ChEBI" id="CHEBI:43474"/>
        <dbReference type="ChEBI" id="CHEBI:134413"/>
        <dbReference type="ChEBI" id="CHEBI:456216"/>
        <dbReference type="EC" id="6.3.2.17"/>
    </reaction>
</comment>
<evidence type="ECO:0000256" key="22">
    <source>
        <dbReference type="ARBA" id="ARBA00049161"/>
    </source>
</evidence>
<dbReference type="InterPro" id="IPR004101">
    <property type="entry name" value="Mur_ligase_C"/>
</dbReference>
<keyword evidence="14" id="KW-0460">Magnesium</keyword>
<dbReference type="EC" id="6.3.2.17" evidence="8"/>
<dbReference type="SUPFAM" id="SSF53244">
    <property type="entry name" value="MurD-like peptide ligases, peptide-binding domain"/>
    <property type="match status" value="1"/>
</dbReference>
<evidence type="ECO:0000256" key="12">
    <source>
        <dbReference type="ARBA" id="ARBA00022741"/>
    </source>
</evidence>
<evidence type="ECO:0000256" key="18">
    <source>
        <dbReference type="ARBA" id="ARBA00032510"/>
    </source>
</evidence>
<evidence type="ECO:0000256" key="9">
    <source>
        <dbReference type="ARBA" id="ARBA00019357"/>
    </source>
</evidence>
<dbReference type="EMBL" id="JACHHP010000001">
    <property type="protein sequence ID" value="MBB5207335.1"/>
    <property type="molecule type" value="Genomic_DNA"/>
</dbReference>
<comment type="cofactor">
    <cofactor evidence="1">
        <name>Mg(2+)</name>
        <dbReference type="ChEBI" id="CHEBI:18420"/>
    </cofactor>
</comment>
<comment type="subunit">
    <text evidence="6">Monomer.</text>
</comment>
<dbReference type="FunFam" id="3.40.1190.10:FF:000004">
    <property type="entry name" value="Dihydrofolate synthase/folylpolyglutamate synthase"/>
    <property type="match status" value="1"/>
</dbReference>
<proteinExistence type="inferred from homology"/>
<evidence type="ECO:0000256" key="19">
    <source>
        <dbReference type="ARBA" id="ARBA00047493"/>
    </source>
</evidence>
<feature type="domain" description="Mur ligase C-terminal" evidence="24">
    <location>
        <begin position="284"/>
        <end position="408"/>
    </location>
</feature>
<dbReference type="GO" id="GO:0046872">
    <property type="term" value="F:metal ion binding"/>
    <property type="evidence" value="ECO:0007669"/>
    <property type="project" value="UniProtKB-KW"/>
</dbReference>
<evidence type="ECO:0000256" key="16">
    <source>
        <dbReference type="ARBA" id="ARBA00030048"/>
    </source>
</evidence>
<evidence type="ECO:0000256" key="21">
    <source>
        <dbReference type="ARBA" id="ARBA00049035"/>
    </source>
</evidence>
<dbReference type="Pfam" id="PF08245">
    <property type="entry name" value="Mur_ligase_M"/>
    <property type="match status" value="1"/>
</dbReference>
<comment type="catalytic activity">
    <reaction evidence="22">
        <text>7,8-dihydropteroate + L-glutamate + ATP = 7,8-dihydrofolate + ADP + phosphate + H(+)</text>
        <dbReference type="Rhea" id="RHEA:23584"/>
        <dbReference type="ChEBI" id="CHEBI:15378"/>
        <dbReference type="ChEBI" id="CHEBI:17839"/>
        <dbReference type="ChEBI" id="CHEBI:29985"/>
        <dbReference type="ChEBI" id="CHEBI:30616"/>
        <dbReference type="ChEBI" id="CHEBI:43474"/>
        <dbReference type="ChEBI" id="CHEBI:57451"/>
        <dbReference type="ChEBI" id="CHEBI:456216"/>
        <dbReference type="EC" id="6.3.2.12"/>
    </reaction>
</comment>
<evidence type="ECO:0000256" key="11">
    <source>
        <dbReference type="ARBA" id="ARBA00022723"/>
    </source>
</evidence>
<dbReference type="PIRSF" id="PIRSF001563">
    <property type="entry name" value="Folylpolyglu_synth"/>
    <property type="match status" value="1"/>
</dbReference>
<feature type="domain" description="Mur ligase central" evidence="25">
    <location>
        <begin position="44"/>
        <end position="258"/>
    </location>
</feature>
<evidence type="ECO:0000256" key="14">
    <source>
        <dbReference type="ARBA" id="ARBA00022842"/>
    </source>
</evidence>
<dbReference type="GO" id="GO:0005737">
    <property type="term" value="C:cytoplasm"/>
    <property type="evidence" value="ECO:0007669"/>
    <property type="project" value="TreeGrafter"/>
</dbReference>
<keyword evidence="13 23" id="KW-0067">ATP-binding</keyword>
<keyword evidence="12 23" id="KW-0547">Nucleotide-binding</keyword>
<keyword evidence="10 23" id="KW-0436">Ligase</keyword>
<evidence type="ECO:0000256" key="3">
    <source>
        <dbReference type="ARBA" id="ARBA00004799"/>
    </source>
</evidence>
<dbReference type="GO" id="GO:0004326">
    <property type="term" value="F:tetrahydrofolylpolyglutamate synthase activity"/>
    <property type="evidence" value="ECO:0007669"/>
    <property type="project" value="UniProtKB-EC"/>
</dbReference>
<comment type="pathway">
    <text evidence="3">Cofactor biosynthesis; tetrahydrofolate biosynthesis; 7,8-dihydrofolate from 2-amino-4-hydroxy-6-hydroxymethyl-7,8-dihydropteridine diphosphate and 4-aminobenzoate: step 2/2.</text>
</comment>
<evidence type="ECO:0000256" key="23">
    <source>
        <dbReference type="PIRNR" id="PIRNR001563"/>
    </source>
</evidence>
<dbReference type="GO" id="GO:0046654">
    <property type="term" value="P:tetrahydrofolate biosynthetic process"/>
    <property type="evidence" value="ECO:0007669"/>
    <property type="project" value="UniProtKB-UniPathway"/>
</dbReference>
<dbReference type="GO" id="GO:0008841">
    <property type="term" value="F:dihydrofolate synthase activity"/>
    <property type="evidence" value="ECO:0007669"/>
    <property type="project" value="UniProtKB-EC"/>
</dbReference>
<sequence>MNLAEWLEHQQRQHPREIAMGLERVAAVAKALGLRKPAARVITVAGTNGKGSTVAFIEAIARASGAKVGAYTSPHLLRYNERVRIDGIDATDAQLIAAFERIEAARGDTPLTYFEYGTLAALLLFSEAGLDLAVLEVGLGGRLDAVNIVDADVAVITTVAIDHAELLGADRETIALEKAGIVRAGKPAVVGELDPPDNLLRQIDRVGAFAIRAGKQYRFGDRLGGKWFWQDDTLKLELKKPGLIAPAQTANAAAAIAALRAVVPALPLTEDHIASGVAAATVPGRMQRIGGPIDIVLDVAHNPQAAQQLARWLMTHRAAGATQAVFAALSDKDIPNLVGALMGQVDVWRLAGLPDAGGRAQDVDTLSRKVSGLLSRTPSSRHATVAEALDAARRHAHAGDRIIVFGSFHTVAQALHALNAMPA</sequence>
<evidence type="ECO:0000256" key="17">
    <source>
        <dbReference type="ARBA" id="ARBA00030592"/>
    </source>
</evidence>
<evidence type="ECO:0000313" key="26">
    <source>
        <dbReference type="EMBL" id="MBB5207335.1"/>
    </source>
</evidence>
<dbReference type="PANTHER" id="PTHR11136">
    <property type="entry name" value="FOLYLPOLYGLUTAMATE SYNTHASE-RELATED"/>
    <property type="match status" value="1"/>
</dbReference>
<dbReference type="NCBIfam" id="NF008101">
    <property type="entry name" value="PRK10846.1"/>
    <property type="match status" value="1"/>
</dbReference>
<dbReference type="Gene3D" id="3.40.1190.10">
    <property type="entry name" value="Mur-like, catalytic domain"/>
    <property type="match status" value="1"/>
</dbReference>
<dbReference type="InterPro" id="IPR013221">
    <property type="entry name" value="Mur_ligase_cen"/>
</dbReference>
<evidence type="ECO:0000313" key="27">
    <source>
        <dbReference type="Proteomes" id="UP000521199"/>
    </source>
</evidence>
<organism evidence="26 27">
    <name type="scientific">Chiayiivirga flava</name>
    <dbReference type="NCBI Taxonomy" id="659595"/>
    <lineage>
        <taxon>Bacteria</taxon>
        <taxon>Pseudomonadati</taxon>
        <taxon>Pseudomonadota</taxon>
        <taxon>Gammaproteobacteria</taxon>
        <taxon>Lysobacterales</taxon>
        <taxon>Lysobacteraceae</taxon>
        <taxon>Chiayiivirga</taxon>
    </lineage>
</organism>
<dbReference type="InterPro" id="IPR036565">
    <property type="entry name" value="Mur-like_cat_sf"/>
</dbReference>
<comment type="function">
    <text evidence="2">Functions in two distinct reactions of the de novo folate biosynthetic pathway. Catalyzes the addition of a glutamate residue to dihydropteroate (7,8-dihydropteroate or H2Pte) to form dihydrofolate (7,8-dihydrofolate monoglutamate or H2Pte-Glu). Also catalyzes successive additions of L-glutamate to tetrahydrofolate or 10-formyltetrahydrofolate or 5,10-methylenetetrahydrofolate, leading to folylpolyglutamate derivatives.</text>
</comment>
<evidence type="ECO:0000259" key="24">
    <source>
        <dbReference type="Pfam" id="PF02875"/>
    </source>
</evidence>
<dbReference type="InterPro" id="IPR001645">
    <property type="entry name" value="Folylpolyglutamate_synth"/>
</dbReference>
<evidence type="ECO:0000256" key="13">
    <source>
        <dbReference type="ARBA" id="ARBA00022840"/>
    </source>
</evidence>
<evidence type="ECO:0000256" key="20">
    <source>
        <dbReference type="ARBA" id="ARBA00047808"/>
    </source>
</evidence>
<accession>A0A7W8G159</accession>
<gene>
    <name evidence="26" type="ORF">HNQ52_000851</name>
</gene>
<dbReference type="InterPro" id="IPR036615">
    <property type="entry name" value="Mur_ligase_C_dom_sf"/>
</dbReference>
<evidence type="ECO:0000259" key="25">
    <source>
        <dbReference type="Pfam" id="PF08245"/>
    </source>
</evidence>
<evidence type="ECO:0000256" key="7">
    <source>
        <dbReference type="ARBA" id="ARBA00013023"/>
    </source>
</evidence>
<comment type="caution">
    <text evidence="26">The sequence shown here is derived from an EMBL/GenBank/DDBJ whole genome shotgun (WGS) entry which is preliminary data.</text>
</comment>
<dbReference type="UniPathway" id="UPA00077">
    <property type="reaction ID" value="UER00157"/>
</dbReference>
<dbReference type="GO" id="GO:0046656">
    <property type="term" value="P:folic acid biosynthetic process"/>
    <property type="evidence" value="ECO:0007669"/>
    <property type="project" value="UniProtKB-KW"/>
</dbReference>
<keyword evidence="27" id="KW-1185">Reference proteome</keyword>
<keyword evidence="15" id="KW-0289">Folate biosynthesis</keyword>
<evidence type="ECO:0000256" key="10">
    <source>
        <dbReference type="ARBA" id="ARBA00022598"/>
    </source>
</evidence>
<evidence type="ECO:0000256" key="4">
    <source>
        <dbReference type="ARBA" id="ARBA00005150"/>
    </source>
</evidence>
<keyword evidence="11" id="KW-0479">Metal-binding</keyword>
<comment type="catalytic activity">
    <reaction evidence="21">
        <text>(6R)-5,10-methylenetetrahydrofolyl-(gamma-L-Glu)(n) + L-glutamate + ATP = (6R)-5,10-methylenetetrahydrofolyl-(gamma-L-Glu)(n+1) + ADP + phosphate + H(+)</text>
        <dbReference type="Rhea" id="RHEA:51912"/>
        <dbReference type="Rhea" id="RHEA-COMP:13257"/>
        <dbReference type="Rhea" id="RHEA-COMP:13258"/>
        <dbReference type="ChEBI" id="CHEBI:15378"/>
        <dbReference type="ChEBI" id="CHEBI:29985"/>
        <dbReference type="ChEBI" id="CHEBI:30616"/>
        <dbReference type="ChEBI" id="CHEBI:43474"/>
        <dbReference type="ChEBI" id="CHEBI:136572"/>
        <dbReference type="ChEBI" id="CHEBI:456216"/>
        <dbReference type="EC" id="6.3.2.17"/>
    </reaction>
</comment>
<dbReference type="NCBIfam" id="TIGR01499">
    <property type="entry name" value="folC"/>
    <property type="match status" value="1"/>
</dbReference>
<dbReference type="GO" id="GO:0005524">
    <property type="term" value="F:ATP binding"/>
    <property type="evidence" value="ECO:0007669"/>
    <property type="project" value="UniProtKB-KW"/>
</dbReference>
<comment type="pathway">
    <text evidence="4">Cofactor biosynthesis; tetrahydrofolylpolyglutamate biosynthesis.</text>
</comment>
<dbReference type="PANTHER" id="PTHR11136:SF0">
    <property type="entry name" value="DIHYDROFOLATE SYNTHETASE-RELATED"/>
    <property type="match status" value="1"/>
</dbReference>
<comment type="catalytic activity">
    <reaction evidence="19">
        <text>(6S)-5,6,7,8-tetrahydrofolyl-(gamma-L-Glu)(n) + L-glutamate + ATP = (6S)-5,6,7,8-tetrahydrofolyl-(gamma-L-Glu)(n+1) + ADP + phosphate + H(+)</text>
        <dbReference type="Rhea" id="RHEA:10580"/>
        <dbReference type="Rhea" id="RHEA-COMP:14738"/>
        <dbReference type="Rhea" id="RHEA-COMP:14740"/>
        <dbReference type="ChEBI" id="CHEBI:15378"/>
        <dbReference type="ChEBI" id="CHEBI:29985"/>
        <dbReference type="ChEBI" id="CHEBI:30616"/>
        <dbReference type="ChEBI" id="CHEBI:43474"/>
        <dbReference type="ChEBI" id="CHEBI:141005"/>
        <dbReference type="ChEBI" id="CHEBI:456216"/>
        <dbReference type="EC" id="6.3.2.17"/>
    </reaction>
</comment>
<name>A0A7W8G159_9GAMM</name>
<protein>
    <recommendedName>
        <fullName evidence="9">Dihydrofolate synthase/folylpolyglutamate synthase</fullName>
        <ecNumber evidence="7">6.3.2.12</ecNumber>
        <ecNumber evidence="8">6.3.2.17</ecNumber>
    </recommendedName>
    <alternativeName>
        <fullName evidence="18">Folylpoly-gamma-glutamate synthetase-dihydrofolate synthetase</fullName>
    </alternativeName>
    <alternativeName>
        <fullName evidence="16">Folylpolyglutamate synthetase</fullName>
    </alternativeName>
    <alternativeName>
        <fullName evidence="17">Tetrahydrofolylpolyglutamate synthase</fullName>
    </alternativeName>
</protein>
<evidence type="ECO:0000256" key="8">
    <source>
        <dbReference type="ARBA" id="ARBA00013025"/>
    </source>
</evidence>
<evidence type="ECO:0000256" key="6">
    <source>
        <dbReference type="ARBA" id="ARBA00011245"/>
    </source>
</evidence>
<evidence type="ECO:0000256" key="5">
    <source>
        <dbReference type="ARBA" id="ARBA00008276"/>
    </source>
</evidence>
<reference evidence="26 27" key="1">
    <citation type="submission" date="2020-08" db="EMBL/GenBank/DDBJ databases">
        <title>Genomic Encyclopedia of Type Strains, Phase IV (KMG-IV): sequencing the most valuable type-strain genomes for metagenomic binning, comparative biology and taxonomic classification.</title>
        <authorList>
            <person name="Goeker M."/>
        </authorList>
    </citation>
    <scope>NUCLEOTIDE SEQUENCE [LARGE SCALE GENOMIC DNA]</scope>
    <source>
        <strain evidence="26 27">DSM 24163</strain>
    </source>
</reference>
<evidence type="ECO:0000256" key="15">
    <source>
        <dbReference type="ARBA" id="ARBA00022909"/>
    </source>
</evidence>
<dbReference type="EC" id="6.3.2.12" evidence="7"/>
<dbReference type="AlphaFoldDB" id="A0A7W8G159"/>
<dbReference type="Pfam" id="PF02875">
    <property type="entry name" value="Mur_ligase_C"/>
    <property type="match status" value="1"/>
</dbReference>
<dbReference type="Gene3D" id="3.90.190.20">
    <property type="entry name" value="Mur ligase, C-terminal domain"/>
    <property type="match status" value="1"/>
</dbReference>
<dbReference type="Proteomes" id="UP000521199">
    <property type="component" value="Unassembled WGS sequence"/>
</dbReference>